<evidence type="ECO:0000256" key="1">
    <source>
        <dbReference type="ARBA" id="ARBA00022737"/>
    </source>
</evidence>
<gene>
    <name evidence="3" type="ORF">FYJ39_07850</name>
</gene>
<comment type="caution">
    <text evidence="3">The sequence shown here is derived from an EMBL/GenBank/DDBJ whole genome shotgun (WGS) entry which is preliminary data.</text>
</comment>
<name>A0A7X2NKJ0_9CLOT</name>
<evidence type="ECO:0000313" key="4">
    <source>
        <dbReference type="Proteomes" id="UP000429958"/>
    </source>
</evidence>
<proteinExistence type="predicted"/>
<keyword evidence="1" id="KW-0677">Repeat</keyword>
<dbReference type="SUPFAM" id="SSF69360">
    <property type="entry name" value="Cell wall binding repeat"/>
    <property type="match status" value="1"/>
</dbReference>
<feature type="repeat" description="Cell wall-binding" evidence="2">
    <location>
        <begin position="35"/>
        <end position="54"/>
    </location>
</feature>
<protein>
    <recommendedName>
        <fullName evidence="5">N-acetylmuramoyl-L-alanine amidase</fullName>
    </recommendedName>
</protein>
<dbReference type="Pfam" id="PF01473">
    <property type="entry name" value="Choline_bind_1"/>
    <property type="match status" value="1"/>
</dbReference>
<reference evidence="3 4" key="1">
    <citation type="submission" date="2019-08" db="EMBL/GenBank/DDBJ databases">
        <title>In-depth cultivation of the pig gut microbiome towards novel bacterial diversity and tailored functional studies.</title>
        <authorList>
            <person name="Wylensek D."/>
            <person name="Hitch T.C.A."/>
            <person name="Clavel T."/>
        </authorList>
    </citation>
    <scope>NUCLEOTIDE SEQUENCE [LARGE SCALE GENOMIC DNA]</scope>
    <source>
        <strain evidence="3 4">WCA-389-WT-23D1</strain>
    </source>
</reference>
<dbReference type="AlphaFoldDB" id="A0A7X2NKJ0"/>
<keyword evidence="4" id="KW-1185">Reference proteome</keyword>
<dbReference type="PROSITE" id="PS51170">
    <property type="entry name" value="CW"/>
    <property type="match status" value="1"/>
</dbReference>
<organism evidence="3 4">
    <name type="scientific">Clostridium porci</name>
    <dbReference type="NCBI Taxonomy" id="2605778"/>
    <lineage>
        <taxon>Bacteria</taxon>
        <taxon>Bacillati</taxon>
        <taxon>Bacillota</taxon>
        <taxon>Clostridia</taxon>
        <taxon>Eubacteriales</taxon>
        <taxon>Clostridiaceae</taxon>
        <taxon>Clostridium</taxon>
    </lineage>
</organism>
<evidence type="ECO:0000256" key="2">
    <source>
        <dbReference type="PROSITE-ProRule" id="PRU00591"/>
    </source>
</evidence>
<sequence>MREPGNSHLEYKNLGWQQAENGKYWYRNQDASYIQTNWLNENGNWYFFDADGWMVTNNYASWGGKDYYFGADGTLQTTGKAPDGRKVEANGALEGASKYGVQADEDAMFNQGPGMKL</sequence>
<dbReference type="EMBL" id="VUMD01000006">
    <property type="protein sequence ID" value="MSS36483.1"/>
    <property type="molecule type" value="Genomic_DNA"/>
</dbReference>
<evidence type="ECO:0000313" key="3">
    <source>
        <dbReference type="EMBL" id="MSS36483.1"/>
    </source>
</evidence>
<evidence type="ECO:0008006" key="5">
    <source>
        <dbReference type="Google" id="ProtNLM"/>
    </source>
</evidence>
<dbReference type="InterPro" id="IPR018337">
    <property type="entry name" value="Cell_wall/Cho-bd_repeat"/>
</dbReference>
<accession>A0A7X2NKJ0</accession>
<dbReference type="Proteomes" id="UP000429958">
    <property type="component" value="Unassembled WGS sequence"/>
</dbReference>
<dbReference type="Gene3D" id="2.10.270.10">
    <property type="entry name" value="Cholin Binding"/>
    <property type="match status" value="1"/>
</dbReference>